<reference evidence="1 2" key="1">
    <citation type="submission" date="2022-10" db="EMBL/GenBank/DDBJ databases">
        <title>Draft genome assembly of moderately radiation resistant bacterium Metabacillus halosaccharovorans.</title>
        <authorList>
            <person name="Pal S."/>
            <person name="Gopinathan A."/>
        </authorList>
    </citation>
    <scope>NUCLEOTIDE SEQUENCE [LARGE SCALE GENOMIC DNA]</scope>
    <source>
        <strain evidence="1 2">VITHBRA001</strain>
    </source>
</reference>
<dbReference type="Pfam" id="PF12611">
    <property type="entry name" value="Flagellar_put"/>
    <property type="match status" value="1"/>
</dbReference>
<keyword evidence="1" id="KW-0969">Cilium</keyword>
<dbReference type="RefSeq" id="WP_264143925.1">
    <property type="nucleotide sequence ID" value="NZ_JAOYEY010000047.1"/>
</dbReference>
<keyword evidence="2" id="KW-1185">Reference proteome</keyword>
<dbReference type="NCBIfam" id="TIGR02530">
    <property type="entry name" value="flg_new"/>
    <property type="match status" value="1"/>
</dbReference>
<protein>
    <submittedName>
        <fullName evidence="1">Flagellar protein</fullName>
    </submittedName>
</protein>
<sequence length="123" mass="14209">MSLQINNINHFQSGQQIQKQISKPNKFKEYLTNEINEKLHLKISKHAHERLSQRHITISETEWSHIENKIYEASQLGVKDSLVLLNEAALIINTQNNTVITAMDRKEAKTQIFTNINGTIIMD</sequence>
<dbReference type="EMBL" id="JAOYEY010000047">
    <property type="protein sequence ID" value="MCV9887664.1"/>
    <property type="molecule type" value="Genomic_DNA"/>
</dbReference>
<dbReference type="Proteomes" id="UP001526147">
    <property type="component" value="Unassembled WGS sequence"/>
</dbReference>
<gene>
    <name evidence="1" type="ORF">OIH86_18645</name>
</gene>
<name>A0ABT3DL66_9BACI</name>
<evidence type="ECO:0000313" key="2">
    <source>
        <dbReference type="Proteomes" id="UP001526147"/>
    </source>
</evidence>
<evidence type="ECO:0000313" key="1">
    <source>
        <dbReference type="EMBL" id="MCV9887664.1"/>
    </source>
</evidence>
<organism evidence="1 2">
    <name type="scientific">Metabacillus halosaccharovorans</name>
    <dbReference type="NCBI Taxonomy" id="930124"/>
    <lineage>
        <taxon>Bacteria</taxon>
        <taxon>Bacillati</taxon>
        <taxon>Bacillota</taxon>
        <taxon>Bacilli</taxon>
        <taxon>Bacillales</taxon>
        <taxon>Bacillaceae</taxon>
        <taxon>Metabacillus</taxon>
    </lineage>
</organism>
<accession>A0ABT3DL66</accession>
<keyword evidence="1" id="KW-0966">Cell projection</keyword>
<dbReference type="InterPro" id="IPR013367">
    <property type="entry name" value="Flagellar_put"/>
</dbReference>
<proteinExistence type="predicted"/>
<comment type="caution">
    <text evidence="1">The sequence shown here is derived from an EMBL/GenBank/DDBJ whole genome shotgun (WGS) entry which is preliminary data.</text>
</comment>
<keyword evidence="1" id="KW-0282">Flagellum</keyword>